<evidence type="ECO:0000313" key="6">
    <source>
        <dbReference type="Proteomes" id="UP001243846"/>
    </source>
</evidence>
<dbReference type="EMBL" id="JAUFRC010000001">
    <property type="protein sequence ID" value="MDN3710799.1"/>
    <property type="molecule type" value="Genomic_DNA"/>
</dbReference>
<dbReference type="PANTHER" id="PTHR43464">
    <property type="entry name" value="METHYLTRANSFERASE"/>
    <property type="match status" value="1"/>
</dbReference>
<organism evidence="5 6">
    <name type="scientific">Paracoccus cavernae</name>
    <dbReference type="NCBI Taxonomy" id="1571207"/>
    <lineage>
        <taxon>Bacteria</taxon>
        <taxon>Pseudomonadati</taxon>
        <taxon>Pseudomonadota</taxon>
        <taxon>Alphaproteobacteria</taxon>
        <taxon>Rhodobacterales</taxon>
        <taxon>Paracoccaceae</taxon>
        <taxon>Paracoccus</taxon>
    </lineage>
</organism>
<feature type="domain" description="Methyltransferase type 11" evidence="4">
    <location>
        <begin position="1"/>
        <end position="90"/>
    </location>
</feature>
<dbReference type="GO" id="GO:0008168">
    <property type="term" value="F:methyltransferase activity"/>
    <property type="evidence" value="ECO:0007669"/>
    <property type="project" value="UniProtKB-KW"/>
</dbReference>
<dbReference type="EC" id="2.1.1.-" evidence="5"/>
<comment type="caution">
    <text evidence="5">The sequence shown here is derived from an EMBL/GenBank/DDBJ whole genome shotgun (WGS) entry which is preliminary data.</text>
</comment>
<evidence type="ECO:0000256" key="3">
    <source>
        <dbReference type="ARBA" id="ARBA00022691"/>
    </source>
</evidence>
<evidence type="ECO:0000259" key="4">
    <source>
        <dbReference type="Pfam" id="PF08241"/>
    </source>
</evidence>
<protein>
    <submittedName>
        <fullName evidence="5">Class I SAM-dependent methyltransferase</fullName>
        <ecNumber evidence="5">2.1.1.-</ecNumber>
    </submittedName>
</protein>
<proteinExistence type="predicted"/>
<reference evidence="6" key="1">
    <citation type="journal article" date="2019" name="Int. J. Syst. Evol. Microbiol.">
        <title>The Global Catalogue of Microorganisms (GCM) 10K type strain sequencing project: providing services to taxonomists for standard genome sequencing and annotation.</title>
        <authorList>
            <consortium name="The Broad Institute Genomics Platform"/>
            <consortium name="The Broad Institute Genome Sequencing Center for Infectious Disease"/>
            <person name="Wu L."/>
            <person name="Ma J."/>
        </authorList>
    </citation>
    <scope>NUCLEOTIDE SEQUENCE [LARGE SCALE GENOMIC DNA]</scope>
    <source>
        <strain evidence="6">CECT 8482</strain>
    </source>
</reference>
<evidence type="ECO:0000256" key="1">
    <source>
        <dbReference type="ARBA" id="ARBA00022603"/>
    </source>
</evidence>
<dbReference type="InterPro" id="IPR013216">
    <property type="entry name" value="Methyltransf_11"/>
</dbReference>
<keyword evidence="1 5" id="KW-0489">Methyltransferase</keyword>
<accession>A0ABT8D6C8</accession>
<dbReference type="Gene3D" id="3.40.50.150">
    <property type="entry name" value="Vaccinia Virus protein VP39"/>
    <property type="match status" value="1"/>
</dbReference>
<dbReference type="Proteomes" id="UP001243846">
    <property type="component" value="Unassembled WGS sequence"/>
</dbReference>
<dbReference type="Pfam" id="PF08241">
    <property type="entry name" value="Methyltransf_11"/>
    <property type="match status" value="1"/>
</dbReference>
<dbReference type="PANTHER" id="PTHR43464:SF19">
    <property type="entry name" value="UBIQUINONE BIOSYNTHESIS O-METHYLTRANSFERASE, MITOCHONDRIAL"/>
    <property type="match status" value="1"/>
</dbReference>
<gene>
    <name evidence="5" type="ORF">QWZ10_01260</name>
</gene>
<evidence type="ECO:0000256" key="2">
    <source>
        <dbReference type="ARBA" id="ARBA00022679"/>
    </source>
</evidence>
<dbReference type="InterPro" id="IPR029063">
    <property type="entry name" value="SAM-dependent_MTases_sf"/>
</dbReference>
<dbReference type="SUPFAM" id="SSF53335">
    <property type="entry name" value="S-adenosyl-L-methionine-dependent methyltransferases"/>
    <property type="match status" value="1"/>
</dbReference>
<dbReference type="CDD" id="cd02440">
    <property type="entry name" value="AdoMet_MTases"/>
    <property type="match status" value="1"/>
</dbReference>
<name>A0ABT8D6C8_9RHOB</name>
<keyword evidence="2 5" id="KW-0808">Transferase</keyword>
<dbReference type="GO" id="GO:0032259">
    <property type="term" value="P:methylation"/>
    <property type="evidence" value="ECO:0007669"/>
    <property type="project" value="UniProtKB-KW"/>
</dbReference>
<keyword evidence="6" id="KW-1185">Reference proteome</keyword>
<keyword evidence="3" id="KW-0949">S-adenosyl-L-methionine</keyword>
<sequence>MGSGEGRFCRILGAEGIAATGLEPTPTLRATARNRDPEGCYVDGRAEALPFADASFDLVISYLTLIDIDGIDQAIAEMARVLAPGGSLLIANLNGFSTAGEWRRQMDGSPYFRLDHYLEPRTEWVSWRGISIRNWHRPMQSYMQLLIGAGLRLAHFEEPRPSGGGKHAERFARVPYFHIMEWVKA</sequence>
<evidence type="ECO:0000313" key="5">
    <source>
        <dbReference type="EMBL" id="MDN3710799.1"/>
    </source>
</evidence>